<gene>
    <name evidence="9" type="ORF">CHL78_019110</name>
</gene>
<organism evidence="9 10">
    <name type="scientific">Romboutsia weinsteinii</name>
    <dbReference type="NCBI Taxonomy" id="2020949"/>
    <lineage>
        <taxon>Bacteria</taxon>
        <taxon>Bacillati</taxon>
        <taxon>Bacillota</taxon>
        <taxon>Clostridia</taxon>
        <taxon>Peptostreptococcales</taxon>
        <taxon>Peptostreptococcaceae</taxon>
        <taxon>Romboutsia</taxon>
    </lineage>
</organism>
<dbReference type="InterPro" id="IPR003760">
    <property type="entry name" value="PnrA-like"/>
</dbReference>
<dbReference type="Proteomes" id="UP000215694">
    <property type="component" value="Unassembled WGS sequence"/>
</dbReference>
<dbReference type="Pfam" id="PF02608">
    <property type="entry name" value="Bmp"/>
    <property type="match status" value="1"/>
</dbReference>
<comment type="similarity">
    <text evidence="2">Belongs to the BMP lipoprotein family.</text>
</comment>
<dbReference type="PANTHER" id="PTHR34296">
    <property type="entry name" value="TRANSCRIPTIONAL ACTIVATOR PROTEIN MED"/>
    <property type="match status" value="1"/>
</dbReference>
<accession>A0A371IXQ7</accession>
<evidence type="ECO:0000256" key="1">
    <source>
        <dbReference type="ARBA" id="ARBA00004193"/>
    </source>
</evidence>
<feature type="domain" description="ABC transporter substrate-binding protein PnrA-like" evidence="8">
    <location>
        <begin position="43"/>
        <end position="314"/>
    </location>
</feature>
<dbReference type="InterPro" id="IPR028082">
    <property type="entry name" value="Peripla_BP_I"/>
</dbReference>
<keyword evidence="5" id="KW-0472">Membrane</keyword>
<dbReference type="PROSITE" id="PS51257">
    <property type="entry name" value="PROKAR_LIPOPROTEIN"/>
    <property type="match status" value="1"/>
</dbReference>
<feature type="signal peptide" evidence="7">
    <location>
        <begin position="1"/>
        <end position="21"/>
    </location>
</feature>
<keyword evidence="3" id="KW-1003">Cell membrane</keyword>
<dbReference type="OrthoDB" id="9769871at2"/>
<evidence type="ECO:0000259" key="8">
    <source>
        <dbReference type="Pfam" id="PF02608"/>
    </source>
</evidence>
<evidence type="ECO:0000313" key="9">
    <source>
        <dbReference type="EMBL" id="RDY25254.1"/>
    </source>
</evidence>
<dbReference type="CDD" id="cd06354">
    <property type="entry name" value="PBP1_PrnA-like"/>
    <property type="match status" value="1"/>
</dbReference>
<keyword evidence="6" id="KW-0449">Lipoprotein</keyword>
<reference evidence="9 10" key="1">
    <citation type="journal article" date="2017" name="Genome Announc.">
        <title>Draft Genome Sequence of Romboutsia weinsteinii sp. nov. Strain CCRI-19649(T) Isolated from Surface Water.</title>
        <authorList>
            <person name="Maheux A.F."/>
            <person name="Boudreau D.K."/>
            <person name="Berube E."/>
            <person name="Boissinot M."/>
            <person name="Cantin P."/>
            <person name="Raymond F."/>
            <person name="Corbeil J."/>
            <person name="Omar R.F."/>
            <person name="Bergeron M.G."/>
        </authorList>
    </citation>
    <scope>NUCLEOTIDE SEQUENCE [LARGE SCALE GENOMIC DNA]</scope>
    <source>
        <strain evidence="9 10">CCRI-19649</strain>
    </source>
</reference>
<dbReference type="SUPFAM" id="SSF53822">
    <property type="entry name" value="Periplasmic binding protein-like I"/>
    <property type="match status" value="1"/>
</dbReference>
<comment type="caution">
    <text evidence="9">The sequence shown here is derived from an EMBL/GenBank/DDBJ whole genome shotgun (WGS) entry which is preliminary data.</text>
</comment>
<dbReference type="GO" id="GO:0005886">
    <property type="term" value="C:plasma membrane"/>
    <property type="evidence" value="ECO:0007669"/>
    <property type="project" value="UniProtKB-SubCell"/>
</dbReference>
<dbReference type="EMBL" id="NOJY02000092">
    <property type="protein sequence ID" value="RDY25254.1"/>
    <property type="molecule type" value="Genomic_DNA"/>
</dbReference>
<sequence length="321" mass="34554">MKKKKLLALMLTISIGIGALAGCTPKQNNEENDKDDKLMISLILDKGGVNDQSFNQSAWEGAKKAEEKYGVKVNYIESNQESEYKTNVEEAVDKGADLIIGVGFNLADTIKEASENYPEQKFAIIDGNYENIPKNVRPILFNEEEAGYLVGLISGKVSTSSRFGFIGGMDIPSVSNFAVGYEKGLKEANPNSTLLIQYANSFTDASKGKAIANKMFSDGADIIFTAGGGVNAGAYEAGQELDKLLVAVDMPQNYILPDTILTSALKNVGTGVELTIKDLLDGNFDGGKVAMFDLSNGGVGYEKTKLIPDDVIKFVESKINK</sequence>
<evidence type="ECO:0000256" key="3">
    <source>
        <dbReference type="ARBA" id="ARBA00022475"/>
    </source>
</evidence>
<proteinExistence type="inferred from homology"/>
<evidence type="ECO:0000256" key="6">
    <source>
        <dbReference type="ARBA" id="ARBA00023288"/>
    </source>
</evidence>
<dbReference type="AlphaFoldDB" id="A0A371IXQ7"/>
<dbReference type="InterPro" id="IPR050957">
    <property type="entry name" value="BMP_lipoprotein"/>
</dbReference>
<evidence type="ECO:0000313" key="10">
    <source>
        <dbReference type="Proteomes" id="UP000215694"/>
    </source>
</evidence>
<comment type="subcellular location">
    <subcellularLocation>
        <location evidence="1">Cell membrane</location>
        <topology evidence="1">Lipid-anchor</topology>
    </subcellularLocation>
</comment>
<evidence type="ECO:0000256" key="4">
    <source>
        <dbReference type="ARBA" id="ARBA00022729"/>
    </source>
</evidence>
<feature type="chain" id="PRO_5039190603" evidence="7">
    <location>
        <begin position="22"/>
        <end position="321"/>
    </location>
</feature>
<evidence type="ECO:0000256" key="2">
    <source>
        <dbReference type="ARBA" id="ARBA00008610"/>
    </source>
</evidence>
<protein>
    <submittedName>
        <fullName evidence="9">BMP family ABC transporter substrate-binding protein</fullName>
    </submittedName>
</protein>
<keyword evidence="4 7" id="KW-0732">Signal</keyword>
<dbReference type="RefSeq" id="WP_094367708.1">
    <property type="nucleotide sequence ID" value="NZ_NOJY02000092.1"/>
</dbReference>
<name>A0A371IXQ7_9FIRM</name>
<dbReference type="PANTHER" id="PTHR34296:SF2">
    <property type="entry name" value="ABC TRANSPORTER GUANOSINE-BINDING PROTEIN NUPN"/>
    <property type="match status" value="1"/>
</dbReference>
<evidence type="ECO:0000256" key="7">
    <source>
        <dbReference type="SAM" id="SignalP"/>
    </source>
</evidence>
<evidence type="ECO:0000256" key="5">
    <source>
        <dbReference type="ARBA" id="ARBA00023136"/>
    </source>
</evidence>
<dbReference type="Gene3D" id="3.40.50.2300">
    <property type="match status" value="2"/>
</dbReference>
<keyword evidence="10" id="KW-1185">Reference proteome</keyword>